<reference evidence="2" key="1">
    <citation type="journal article" date="2023" name="Insect Mol. Biol.">
        <title>Genome sequencing provides insights into the evolution of gene families encoding plant cell wall-degrading enzymes in longhorned beetles.</title>
        <authorList>
            <person name="Shin N.R."/>
            <person name="Okamura Y."/>
            <person name="Kirsch R."/>
            <person name="Pauchet Y."/>
        </authorList>
    </citation>
    <scope>NUCLEOTIDE SEQUENCE</scope>
    <source>
        <strain evidence="2">AMC_N1</strain>
    </source>
</reference>
<evidence type="ECO:0000259" key="1">
    <source>
        <dbReference type="Pfam" id="PF12530"/>
    </source>
</evidence>
<organism evidence="2 3">
    <name type="scientific">Aromia moschata</name>
    <dbReference type="NCBI Taxonomy" id="1265417"/>
    <lineage>
        <taxon>Eukaryota</taxon>
        <taxon>Metazoa</taxon>
        <taxon>Ecdysozoa</taxon>
        <taxon>Arthropoda</taxon>
        <taxon>Hexapoda</taxon>
        <taxon>Insecta</taxon>
        <taxon>Pterygota</taxon>
        <taxon>Neoptera</taxon>
        <taxon>Endopterygota</taxon>
        <taxon>Coleoptera</taxon>
        <taxon>Polyphaga</taxon>
        <taxon>Cucujiformia</taxon>
        <taxon>Chrysomeloidea</taxon>
        <taxon>Cerambycidae</taxon>
        <taxon>Cerambycinae</taxon>
        <taxon>Callichromatini</taxon>
        <taxon>Aromia</taxon>
    </lineage>
</organism>
<comment type="caution">
    <text evidence="2">The sequence shown here is derived from an EMBL/GenBank/DDBJ whole genome shotgun (WGS) entry which is preliminary data.</text>
</comment>
<proteinExistence type="predicted"/>
<dbReference type="InterPro" id="IPR045163">
    <property type="entry name" value="Focadhesin/RST1"/>
</dbReference>
<feature type="domain" description="DUF3730" evidence="1">
    <location>
        <begin position="251"/>
        <end position="467"/>
    </location>
</feature>
<evidence type="ECO:0000313" key="3">
    <source>
        <dbReference type="Proteomes" id="UP001162162"/>
    </source>
</evidence>
<dbReference type="Pfam" id="PF12530">
    <property type="entry name" value="DUF3730"/>
    <property type="match status" value="1"/>
</dbReference>
<dbReference type="PANTHER" id="PTHR16212:SF4">
    <property type="entry name" value="FOCADHESIN"/>
    <property type="match status" value="1"/>
</dbReference>
<dbReference type="GO" id="GO:0060147">
    <property type="term" value="P:regulation of post-transcriptional gene silencing"/>
    <property type="evidence" value="ECO:0007669"/>
    <property type="project" value="InterPro"/>
</dbReference>
<sequence>MCLMKQRMFSLMLNNCKVEDRFFYDILCWMHTDTTTNLEANSEFLNETLTISSSLPEETVTLEILLLWQISVLYSLALNRLDIRSSIYTLQNVLSKTRKKLLTYQEKNLYVLESLKASLLQWIVCPSLLIKHANEVANDIFTYIEGYKPIPAEKLLFKEFATQYETIIGANSEVFISCEVCLLLQQFSNENDILEWLDRLKEAPFELIKKIYHLLCGLFLTKYSSPKLSTKIFSIILNYVEKNKILSSQMLTMILYKLSNTKDAQLHFVLLKAMPKMVVLRENIPKVMSTLQAISQGSPDLYNFSLSLMFDAWKVEPKCYYYLENLLVQYNVTKNWEGNVTKAFILKELCKIKPELYGRDMVAHLSKILNDCNDDDGSLPCALAIDGITLLCRAEVIDVVTTWATLWPKFKNDTRIPVIKSLCLLISEIPSLPYTESYVQLKDDVVGALWDYVSFGDAQITEAALNTLTSFSFEQICAQLPEKYLDESVMLERQRSAGGTPHTVPGHIWIKFLMENRASKEACNFVIKMISTEVANYLKHVYQVKGSKEPINYKYLPTHSVVRGIGDFVRTWADKWKNSINDLLYIECLKILSKEYSKPLPPLDWCFLQELLHEPKTKEYSVDIACHQAILSGTAQGLWKITLLLSQKETDIISILKNLKYLANSIQPMILKPFFENALNYAVNTYNTECEENLLLKVTKHLGDVLSNNEIQETNKITIGQVLSDQISLVDIASELFDIFLQCVVSLPTKYIQEIASVETDLTEERFAKVIKIKCAAAVHSSVAPLSWLNDVIDIASTLDRDECDTLNEFTTVFRKHIKNAECALWLLDLIGQIQAKVADRCTEREMVYYFDIFILTVVEFSSYSAFIMDRNANSSNLIREKLFPQALNALLNTDHWSICTGQVLEWLYHVNTEETVPMEYRNLFGFSLAGIETR</sequence>
<dbReference type="PANTHER" id="PTHR16212">
    <property type="entry name" value="FOCADHESIN FAMILY MEMBER"/>
    <property type="match status" value="1"/>
</dbReference>
<accession>A0AAV8ZEJ3</accession>
<dbReference type="AlphaFoldDB" id="A0AAV8ZEJ3"/>
<dbReference type="InterPro" id="IPR016024">
    <property type="entry name" value="ARM-type_fold"/>
</dbReference>
<dbReference type="SUPFAM" id="SSF48371">
    <property type="entry name" value="ARM repeat"/>
    <property type="match status" value="1"/>
</dbReference>
<gene>
    <name evidence="2" type="ORF">NQ318_001075</name>
</gene>
<name>A0AAV8ZEJ3_9CUCU</name>
<protein>
    <recommendedName>
        <fullName evidence="1">DUF3730 domain-containing protein</fullName>
    </recommendedName>
</protein>
<keyword evidence="3" id="KW-1185">Reference proteome</keyword>
<dbReference type="EMBL" id="JAPWTK010000002">
    <property type="protein sequence ID" value="KAJ8962679.1"/>
    <property type="molecule type" value="Genomic_DNA"/>
</dbReference>
<dbReference type="InterPro" id="IPR022542">
    <property type="entry name" value="FOCAD/RST1_DUF3730"/>
</dbReference>
<evidence type="ECO:0000313" key="2">
    <source>
        <dbReference type="EMBL" id="KAJ8962679.1"/>
    </source>
</evidence>
<dbReference type="Proteomes" id="UP001162162">
    <property type="component" value="Unassembled WGS sequence"/>
</dbReference>